<evidence type="ECO:0000256" key="1">
    <source>
        <dbReference type="SAM" id="MobiDB-lite"/>
    </source>
</evidence>
<sequence>MSNFLTGTSNADYHADRTHLSSSGLKLLLTDPAQFYKEYILGERVVRESAAFTEGTLVHMLILEPHLVESSYAVYPGARRAGKAYETWLMNVPEGKTVVTYPQMERCKELAQACFADPEAMATLTDGEAEHSMTGTFRQIPVKARADFISVKRRYIVDVKTTSKPTGAFTESVEQFYYDLSAALYASIAEDNYEGQFDFIWIVISKADKGVEVIRASSEDMRIGMAKLERAVAIYNHCKQTGVWALPDVTQGEKRVSKTAKTKKGTELQLISLKGKNYMQVAQRLVWINDDVNRFVIETEFPLLTEDQTVCKARVMLLSDIGEAMKTATATKREHKSHFADHTEKAETGAIGRALALLGFGTQFAEADLDEGDRIVDSPIAAPAPKAAKPRVVKSADKASGDDFE</sequence>
<dbReference type="EMBL" id="LR797306">
    <property type="protein sequence ID" value="CAB4200298.1"/>
    <property type="molecule type" value="Genomic_DNA"/>
</dbReference>
<dbReference type="InterPro" id="IPR011604">
    <property type="entry name" value="PDDEXK-like_dom_sf"/>
</dbReference>
<dbReference type="InterPro" id="IPR024432">
    <property type="entry name" value="Put_RecE_PDDEXK-like_dom"/>
</dbReference>
<feature type="domain" description="Putative exodeoxyribonuclease 8 PDDEXK-like" evidence="2">
    <location>
        <begin position="21"/>
        <end position="244"/>
    </location>
</feature>
<feature type="compositionally biased region" description="Basic and acidic residues" evidence="1">
    <location>
        <begin position="394"/>
        <end position="405"/>
    </location>
</feature>
<name>A0A6J5S1P5_9CAUD</name>
<evidence type="ECO:0000259" key="2">
    <source>
        <dbReference type="Pfam" id="PF12684"/>
    </source>
</evidence>
<organism evidence="3">
    <name type="scientific">uncultured Caudovirales phage</name>
    <dbReference type="NCBI Taxonomy" id="2100421"/>
    <lineage>
        <taxon>Viruses</taxon>
        <taxon>Duplodnaviria</taxon>
        <taxon>Heunggongvirae</taxon>
        <taxon>Uroviricota</taxon>
        <taxon>Caudoviricetes</taxon>
        <taxon>Peduoviridae</taxon>
        <taxon>Maltschvirus</taxon>
        <taxon>Maltschvirus maltsch</taxon>
    </lineage>
</organism>
<feature type="region of interest" description="Disordered" evidence="1">
    <location>
        <begin position="380"/>
        <end position="405"/>
    </location>
</feature>
<dbReference type="Gene3D" id="3.90.320.10">
    <property type="match status" value="1"/>
</dbReference>
<dbReference type="Pfam" id="PF12684">
    <property type="entry name" value="DUF3799"/>
    <property type="match status" value="1"/>
</dbReference>
<proteinExistence type="predicted"/>
<evidence type="ECO:0000313" key="3">
    <source>
        <dbReference type="EMBL" id="CAB4200298.1"/>
    </source>
</evidence>
<reference evidence="3" key="1">
    <citation type="submission" date="2020-05" db="EMBL/GenBank/DDBJ databases">
        <authorList>
            <person name="Chiriac C."/>
            <person name="Salcher M."/>
            <person name="Ghai R."/>
            <person name="Kavagutti S V."/>
        </authorList>
    </citation>
    <scope>NUCLEOTIDE SEQUENCE</scope>
</reference>
<protein>
    <submittedName>
        <fullName evidence="3">Exodeoxyribonuclease 8, PDDEXK-like domain containing protein</fullName>
    </submittedName>
</protein>
<accession>A0A6J5S1P5</accession>
<gene>
    <name evidence="3" type="ORF">UFOVP1351_34</name>
</gene>